<proteinExistence type="predicted"/>
<feature type="transmembrane region" description="Helical" evidence="2">
    <location>
        <begin position="12"/>
        <end position="31"/>
    </location>
</feature>
<evidence type="ECO:0000256" key="1">
    <source>
        <dbReference type="SAM" id="MobiDB-lite"/>
    </source>
</evidence>
<dbReference type="SUPFAM" id="SSF82171">
    <property type="entry name" value="DPP6 N-terminal domain-like"/>
    <property type="match status" value="1"/>
</dbReference>
<protein>
    <recommendedName>
        <fullName evidence="5">Dipeptidylpeptidase IV N-terminal domain-containing protein</fullName>
    </recommendedName>
</protein>
<gene>
    <name evidence="3" type="ORF">COT99_03935</name>
</gene>
<keyword evidence="2" id="KW-0812">Transmembrane</keyword>
<dbReference type="AlphaFoldDB" id="A0A2H0V1C4"/>
<dbReference type="Proteomes" id="UP000228626">
    <property type="component" value="Unassembled WGS sequence"/>
</dbReference>
<reference evidence="4" key="1">
    <citation type="submission" date="2017-09" db="EMBL/GenBank/DDBJ databases">
        <title>Depth-based differentiation of microbial function through sediment-hosted aquifers and enrichment of novel symbionts in the deep terrestrial subsurface.</title>
        <authorList>
            <person name="Probst A.J."/>
            <person name="Ladd B."/>
            <person name="Jarett J.K."/>
            <person name="Geller-Mcgrath D.E."/>
            <person name="Sieber C.M.K."/>
            <person name="Emerson J.B."/>
            <person name="Anantharaman K."/>
            <person name="Thomas B.C."/>
            <person name="Malmstrom R."/>
            <person name="Stieglmeier M."/>
            <person name="Klingl A."/>
            <person name="Woyke T."/>
            <person name="Ryan C.M."/>
            <person name="Banfield J.F."/>
        </authorList>
    </citation>
    <scope>NUCLEOTIDE SEQUENCE [LARGE SCALE GENOMIC DNA]</scope>
</reference>
<dbReference type="InterPro" id="IPR011042">
    <property type="entry name" value="6-blade_b-propeller_TolB-like"/>
</dbReference>
<keyword evidence="2" id="KW-1133">Transmembrane helix</keyword>
<comment type="caution">
    <text evidence="3">The sequence shown here is derived from an EMBL/GenBank/DDBJ whole genome shotgun (WGS) entry which is preliminary data.</text>
</comment>
<evidence type="ECO:0008006" key="5">
    <source>
        <dbReference type="Google" id="ProtNLM"/>
    </source>
</evidence>
<accession>A0A2H0V1C4</accession>
<evidence type="ECO:0000256" key="2">
    <source>
        <dbReference type="SAM" id="Phobius"/>
    </source>
</evidence>
<name>A0A2H0V1C4_9BACT</name>
<dbReference type="EMBL" id="PFAR01000047">
    <property type="protein sequence ID" value="PIR92848.1"/>
    <property type="molecule type" value="Genomic_DNA"/>
</dbReference>
<organism evidence="3 4">
    <name type="scientific">Candidatus Falkowbacteria bacterium CG10_big_fil_rev_8_21_14_0_10_43_10</name>
    <dbReference type="NCBI Taxonomy" id="1974567"/>
    <lineage>
        <taxon>Bacteria</taxon>
        <taxon>Candidatus Falkowiibacteriota</taxon>
    </lineage>
</organism>
<dbReference type="Gene3D" id="2.120.10.30">
    <property type="entry name" value="TolB, C-terminal domain"/>
    <property type="match status" value="1"/>
</dbReference>
<sequence>MTFFIDYKKLALLTGLLLTGLLIGYLIYALFFKAPAVPPAETTPPPVSGSGQLPAAGTGTGAGIIKDIGSGQLPGSETGSAAETAGGQAPAPSIDKTARGGVTETTRLNQAESFAPVLSGNGADLQYYNKNDGKFYRITSDGEISALSSKKFFNVQKVTWAGNKQKAILEYPDGANILYDFQNKKQITLPKHWENFDFSPQSDKIVAKSMGTTPENRWLMIANDDGSQARAIEPMGDNESSVYPAWSPNNLSIAIFTESAGFDRQKMYFIGQNNENFKSATIEGRGLDFKWTPSGDRLIYSVYSDGTNLNPALWIVNAKGEDIGSNRQRLNLETWANKCAAAGEETLYCAVPKSLPEGAGLFPQLAKDATDTIYQVNLKTGSKSLTAVPEGEYNVQNIIISEDERNLYFTDNATGNIHKIKLK</sequence>
<evidence type="ECO:0000313" key="3">
    <source>
        <dbReference type="EMBL" id="PIR92848.1"/>
    </source>
</evidence>
<feature type="region of interest" description="Disordered" evidence="1">
    <location>
        <begin position="74"/>
        <end position="99"/>
    </location>
</feature>
<keyword evidence="2" id="KW-0472">Membrane</keyword>
<evidence type="ECO:0000313" key="4">
    <source>
        <dbReference type="Proteomes" id="UP000228626"/>
    </source>
</evidence>